<evidence type="ECO:0000259" key="8">
    <source>
        <dbReference type="Pfam" id="PF00892"/>
    </source>
</evidence>
<organism evidence="9 10">
    <name type="scientific">Dickeya lacustris</name>
    <dbReference type="NCBI Taxonomy" id="2259638"/>
    <lineage>
        <taxon>Bacteria</taxon>
        <taxon>Pseudomonadati</taxon>
        <taxon>Pseudomonadota</taxon>
        <taxon>Gammaproteobacteria</taxon>
        <taxon>Enterobacterales</taxon>
        <taxon>Pectobacteriaceae</taxon>
        <taxon>Dickeya</taxon>
    </lineage>
</organism>
<keyword evidence="10" id="KW-1185">Reference proteome</keyword>
<keyword evidence="5 7" id="KW-1133">Transmembrane helix</keyword>
<sequence length="311" mass="33458">MKINNPGLLPILALIVSTIGITSAGVFVIFSEVDATATLMLRMFLAGGITSAIVTWSAEKGNITEGPNHNAGKGKMIALLVLSGIISTIDLLSNHWALKMTSLANAAILMNLSPVFVALLSFLFMKEKIGTFKLFALTLTIAGACLLVFDGNASIAMTPKSMAGDLLAINSALFYAIYLIFTKSLRDYFTSKKIIIWNSFTCAILLLPLALATSQTILPSSPTGWAIIILLALISQLLGHGLMAYALKHVDILLASISTLARPVIAILFGFFIFDEKLAPLQWLGVVTVLIGIWWYKRPTTESRVVAQAKA</sequence>
<keyword evidence="6 7" id="KW-0472">Membrane</keyword>
<feature type="domain" description="EamA" evidence="8">
    <location>
        <begin position="12"/>
        <end position="148"/>
    </location>
</feature>
<dbReference type="EMBL" id="CP114280">
    <property type="protein sequence ID" value="WFN54543.1"/>
    <property type="molecule type" value="Genomic_DNA"/>
</dbReference>
<comment type="subcellular location">
    <subcellularLocation>
        <location evidence="1">Cell membrane</location>
        <topology evidence="1">Multi-pass membrane protein</topology>
    </subcellularLocation>
</comment>
<dbReference type="SUPFAM" id="SSF103481">
    <property type="entry name" value="Multidrug resistance efflux transporter EmrE"/>
    <property type="match status" value="2"/>
</dbReference>
<feature type="transmembrane region" description="Helical" evidence="7">
    <location>
        <begin position="252"/>
        <end position="274"/>
    </location>
</feature>
<accession>A0ABY8G3M8</accession>
<comment type="similarity">
    <text evidence="2">Belongs to the EamA transporter family.</text>
</comment>
<dbReference type="RefSeq" id="WP_125260989.1">
    <property type="nucleotide sequence ID" value="NZ_CP114280.1"/>
</dbReference>
<evidence type="ECO:0000313" key="9">
    <source>
        <dbReference type="EMBL" id="WFN54543.1"/>
    </source>
</evidence>
<evidence type="ECO:0000256" key="4">
    <source>
        <dbReference type="ARBA" id="ARBA00022692"/>
    </source>
</evidence>
<keyword evidence="3" id="KW-1003">Cell membrane</keyword>
<proteinExistence type="inferred from homology"/>
<keyword evidence="4 7" id="KW-0812">Transmembrane</keyword>
<reference evidence="9 10" key="1">
    <citation type="submission" date="2022-12" db="EMBL/GenBank/DDBJ databases">
        <title>Complete genome sequencing of Dickeya lacustris type strain LMG30899.</title>
        <authorList>
            <person name="Dobhal S."/>
            <person name="Arizala D."/>
            <person name="Arif M."/>
        </authorList>
    </citation>
    <scope>NUCLEOTIDE SEQUENCE [LARGE SCALE GENOMIC DNA]</scope>
    <source>
        <strain evidence="9 10">LMG30899</strain>
    </source>
</reference>
<evidence type="ECO:0000313" key="10">
    <source>
        <dbReference type="Proteomes" id="UP001219630"/>
    </source>
</evidence>
<feature type="transmembrane region" description="Helical" evidence="7">
    <location>
        <begin position="103"/>
        <end position="125"/>
    </location>
</feature>
<feature type="transmembrane region" description="Helical" evidence="7">
    <location>
        <begin position="224"/>
        <end position="245"/>
    </location>
</feature>
<evidence type="ECO:0000256" key="5">
    <source>
        <dbReference type="ARBA" id="ARBA00022989"/>
    </source>
</evidence>
<gene>
    <name evidence="9" type="ORF">O1Q98_12770</name>
</gene>
<dbReference type="InterPro" id="IPR000620">
    <property type="entry name" value="EamA_dom"/>
</dbReference>
<dbReference type="InterPro" id="IPR037185">
    <property type="entry name" value="EmrE-like"/>
</dbReference>
<protein>
    <submittedName>
        <fullName evidence="9">DMT family transporter</fullName>
    </submittedName>
</protein>
<feature type="transmembrane region" description="Helical" evidence="7">
    <location>
        <begin position="161"/>
        <end position="182"/>
    </location>
</feature>
<dbReference type="PANTHER" id="PTHR22911">
    <property type="entry name" value="ACYL-MALONYL CONDENSING ENZYME-RELATED"/>
    <property type="match status" value="1"/>
</dbReference>
<feature type="transmembrane region" description="Helical" evidence="7">
    <location>
        <begin position="194"/>
        <end position="212"/>
    </location>
</feature>
<name>A0ABY8G3M8_9GAMM</name>
<evidence type="ECO:0000256" key="3">
    <source>
        <dbReference type="ARBA" id="ARBA00022475"/>
    </source>
</evidence>
<evidence type="ECO:0000256" key="2">
    <source>
        <dbReference type="ARBA" id="ARBA00007362"/>
    </source>
</evidence>
<feature type="domain" description="EamA" evidence="8">
    <location>
        <begin position="163"/>
        <end position="295"/>
    </location>
</feature>
<feature type="transmembrane region" description="Helical" evidence="7">
    <location>
        <begin position="7"/>
        <end position="30"/>
    </location>
</feature>
<evidence type="ECO:0000256" key="6">
    <source>
        <dbReference type="ARBA" id="ARBA00023136"/>
    </source>
</evidence>
<feature type="transmembrane region" description="Helical" evidence="7">
    <location>
        <begin position="280"/>
        <end position="296"/>
    </location>
</feature>
<evidence type="ECO:0000256" key="7">
    <source>
        <dbReference type="SAM" id="Phobius"/>
    </source>
</evidence>
<dbReference type="Pfam" id="PF00892">
    <property type="entry name" value="EamA"/>
    <property type="match status" value="2"/>
</dbReference>
<dbReference type="Proteomes" id="UP001219630">
    <property type="component" value="Chromosome"/>
</dbReference>
<feature type="transmembrane region" description="Helical" evidence="7">
    <location>
        <begin position="77"/>
        <end position="97"/>
    </location>
</feature>
<dbReference type="Gene3D" id="1.10.3730.20">
    <property type="match status" value="1"/>
</dbReference>
<feature type="transmembrane region" description="Helical" evidence="7">
    <location>
        <begin position="36"/>
        <end position="56"/>
    </location>
</feature>
<evidence type="ECO:0000256" key="1">
    <source>
        <dbReference type="ARBA" id="ARBA00004651"/>
    </source>
</evidence>
<feature type="transmembrane region" description="Helical" evidence="7">
    <location>
        <begin position="132"/>
        <end position="149"/>
    </location>
</feature>